<dbReference type="EMBL" id="BLXT01000751">
    <property type="protein sequence ID" value="GFN79960.1"/>
    <property type="molecule type" value="Genomic_DNA"/>
</dbReference>
<feature type="region of interest" description="Disordered" evidence="1">
    <location>
        <begin position="1"/>
        <end position="61"/>
    </location>
</feature>
<name>A0AAV3YC60_9GAST</name>
<evidence type="ECO:0000313" key="3">
    <source>
        <dbReference type="Proteomes" id="UP000735302"/>
    </source>
</evidence>
<proteinExistence type="predicted"/>
<sequence length="126" mass="13633">MMRKNRDGSADDNDDDDNGGGGGVADDDGGGGGGWITKYRVHQQQTKSPLQHLSNKRVGEGKWNHSNTVRVQLKHQAAVGLPLKKSPSQETGRVTEIIPPHSASRSRVKILADDTWIQLGLELDVA</sequence>
<feature type="compositionally biased region" description="Gly residues" evidence="1">
    <location>
        <begin position="19"/>
        <end position="35"/>
    </location>
</feature>
<reference evidence="2 3" key="1">
    <citation type="journal article" date="2021" name="Elife">
        <title>Chloroplast acquisition without the gene transfer in kleptoplastic sea slugs, Plakobranchus ocellatus.</title>
        <authorList>
            <person name="Maeda T."/>
            <person name="Takahashi S."/>
            <person name="Yoshida T."/>
            <person name="Shimamura S."/>
            <person name="Takaki Y."/>
            <person name="Nagai Y."/>
            <person name="Toyoda A."/>
            <person name="Suzuki Y."/>
            <person name="Arimoto A."/>
            <person name="Ishii H."/>
            <person name="Satoh N."/>
            <person name="Nishiyama T."/>
            <person name="Hasebe M."/>
            <person name="Maruyama T."/>
            <person name="Minagawa J."/>
            <person name="Obokata J."/>
            <person name="Shigenobu S."/>
        </authorList>
    </citation>
    <scope>NUCLEOTIDE SEQUENCE [LARGE SCALE GENOMIC DNA]</scope>
</reference>
<accession>A0AAV3YC60</accession>
<feature type="compositionally biased region" description="Polar residues" evidence="1">
    <location>
        <begin position="42"/>
        <end position="53"/>
    </location>
</feature>
<keyword evidence="3" id="KW-1185">Reference proteome</keyword>
<evidence type="ECO:0000256" key="1">
    <source>
        <dbReference type="SAM" id="MobiDB-lite"/>
    </source>
</evidence>
<dbReference type="Proteomes" id="UP000735302">
    <property type="component" value="Unassembled WGS sequence"/>
</dbReference>
<protein>
    <submittedName>
        <fullName evidence="2">Uncharacterized protein</fullName>
    </submittedName>
</protein>
<gene>
    <name evidence="2" type="ORF">PoB_000646600</name>
</gene>
<dbReference type="AlphaFoldDB" id="A0AAV3YC60"/>
<evidence type="ECO:0000313" key="2">
    <source>
        <dbReference type="EMBL" id="GFN79960.1"/>
    </source>
</evidence>
<comment type="caution">
    <text evidence="2">The sequence shown here is derived from an EMBL/GenBank/DDBJ whole genome shotgun (WGS) entry which is preliminary data.</text>
</comment>
<organism evidence="2 3">
    <name type="scientific">Plakobranchus ocellatus</name>
    <dbReference type="NCBI Taxonomy" id="259542"/>
    <lineage>
        <taxon>Eukaryota</taxon>
        <taxon>Metazoa</taxon>
        <taxon>Spiralia</taxon>
        <taxon>Lophotrochozoa</taxon>
        <taxon>Mollusca</taxon>
        <taxon>Gastropoda</taxon>
        <taxon>Heterobranchia</taxon>
        <taxon>Euthyneura</taxon>
        <taxon>Panpulmonata</taxon>
        <taxon>Sacoglossa</taxon>
        <taxon>Placobranchoidea</taxon>
        <taxon>Plakobranchidae</taxon>
        <taxon>Plakobranchus</taxon>
    </lineage>
</organism>